<dbReference type="InterPro" id="IPR050078">
    <property type="entry name" value="Ribosomal_L11_MeTrfase_PrmA"/>
</dbReference>
<evidence type="ECO:0000256" key="2">
    <source>
        <dbReference type="ARBA" id="ARBA00022490"/>
    </source>
</evidence>
<sequence length="296" mass="32474">MPWLELKLRADRNQARALAEALEGLGAISVTLQDAGDEPVFETQWEQNQLWSQVQVTGLFPEQTSIPEVLDSLKRHTGITTSLESRVATLPDQNWERTWMERYQPQRVGKNLWVCPSWCAPPEPDAVNVILDPGLAFGTGTHESTALCLEWLAEQELAHKTIVDYGCGSGILAIAALKLGAAMAYGVDYDARAMDTSRENARRNGVADRYHALPPESLPTHQRADIVVANILAQTLIALAPRLTRLVQPGGLLALAGLLADQADEVRAHYAAHFALETRARGEWVLLAGRKTTDGD</sequence>
<dbReference type="GO" id="GO:0005829">
    <property type="term" value="C:cytosol"/>
    <property type="evidence" value="ECO:0007669"/>
    <property type="project" value="TreeGrafter"/>
</dbReference>
<keyword evidence="7" id="KW-0687">Ribonucleoprotein</keyword>
<dbReference type="Proteomes" id="UP000179360">
    <property type="component" value="Unassembled WGS sequence"/>
</dbReference>
<feature type="binding site" evidence="6">
    <location>
        <position position="230"/>
    </location>
    <ligand>
        <name>S-adenosyl-L-methionine</name>
        <dbReference type="ChEBI" id="CHEBI:59789"/>
    </ligand>
</feature>
<dbReference type="EC" id="2.1.1.-" evidence="6"/>
<dbReference type="GO" id="GO:0032259">
    <property type="term" value="P:methylation"/>
    <property type="evidence" value="ECO:0007669"/>
    <property type="project" value="UniProtKB-KW"/>
</dbReference>
<dbReference type="PANTHER" id="PTHR43648:SF1">
    <property type="entry name" value="ELECTRON TRANSFER FLAVOPROTEIN BETA SUBUNIT LYSINE METHYLTRANSFERASE"/>
    <property type="match status" value="1"/>
</dbReference>
<evidence type="ECO:0000256" key="4">
    <source>
        <dbReference type="ARBA" id="ARBA00022679"/>
    </source>
</evidence>
<evidence type="ECO:0000256" key="3">
    <source>
        <dbReference type="ARBA" id="ARBA00022603"/>
    </source>
</evidence>
<evidence type="ECO:0000256" key="1">
    <source>
        <dbReference type="ARBA" id="ARBA00009741"/>
    </source>
</evidence>
<dbReference type="NCBIfam" id="TIGR00406">
    <property type="entry name" value="prmA"/>
    <property type="match status" value="1"/>
</dbReference>
<protein>
    <recommendedName>
        <fullName evidence="6">Ribosomal protein L11 methyltransferase</fullName>
        <shortName evidence="6">L11 Mtase</shortName>
        <ecNumber evidence="6">2.1.1.-</ecNumber>
    </recommendedName>
</protein>
<dbReference type="SUPFAM" id="SSF53335">
    <property type="entry name" value="S-adenosyl-L-methionine-dependent methyltransferases"/>
    <property type="match status" value="1"/>
</dbReference>
<comment type="similarity">
    <text evidence="1 6">Belongs to the methyltransferase superfamily. PrmA family.</text>
</comment>
<dbReference type="PANTHER" id="PTHR43648">
    <property type="entry name" value="ELECTRON TRANSFER FLAVOPROTEIN BETA SUBUNIT LYSINE METHYLTRANSFERASE"/>
    <property type="match status" value="1"/>
</dbReference>
<organism evidence="7 8">
    <name type="scientific">Candidatus Muproteobacteria bacterium RIFCSPHIGHO2_01_FULL_65_16</name>
    <dbReference type="NCBI Taxonomy" id="1817764"/>
    <lineage>
        <taxon>Bacteria</taxon>
        <taxon>Pseudomonadati</taxon>
        <taxon>Pseudomonadota</taxon>
        <taxon>Candidatus Muproteobacteria</taxon>
    </lineage>
</organism>
<proteinExistence type="inferred from homology"/>
<keyword evidence="2 6" id="KW-0963">Cytoplasm</keyword>
<dbReference type="CDD" id="cd02440">
    <property type="entry name" value="AdoMet_MTases"/>
    <property type="match status" value="1"/>
</dbReference>
<evidence type="ECO:0000256" key="6">
    <source>
        <dbReference type="HAMAP-Rule" id="MF_00735"/>
    </source>
</evidence>
<feature type="binding site" evidence="6">
    <location>
        <position position="166"/>
    </location>
    <ligand>
        <name>S-adenosyl-L-methionine</name>
        <dbReference type="ChEBI" id="CHEBI:59789"/>
    </ligand>
</feature>
<keyword evidence="3 6" id="KW-0489">Methyltransferase</keyword>
<evidence type="ECO:0000313" key="7">
    <source>
        <dbReference type="EMBL" id="OGI47365.1"/>
    </source>
</evidence>
<comment type="function">
    <text evidence="6">Methylates ribosomal protein L11.</text>
</comment>
<feature type="binding site" evidence="6">
    <location>
        <position position="145"/>
    </location>
    <ligand>
        <name>S-adenosyl-L-methionine</name>
        <dbReference type="ChEBI" id="CHEBI:59789"/>
    </ligand>
</feature>
<keyword evidence="4 6" id="KW-0808">Transferase</keyword>
<dbReference type="GO" id="GO:0005840">
    <property type="term" value="C:ribosome"/>
    <property type="evidence" value="ECO:0007669"/>
    <property type="project" value="UniProtKB-KW"/>
</dbReference>
<name>A0A1F6TQK8_9PROT</name>
<keyword evidence="5 6" id="KW-0949">S-adenosyl-L-methionine</keyword>
<dbReference type="AlphaFoldDB" id="A0A1F6TQK8"/>
<dbReference type="Gene3D" id="3.40.50.150">
    <property type="entry name" value="Vaccinia Virus protein VP39"/>
    <property type="match status" value="1"/>
</dbReference>
<dbReference type="PIRSF" id="PIRSF000401">
    <property type="entry name" value="RPL11_MTase"/>
    <property type="match status" value="1"/>
</dbReference>
<accession>A0A1F6TQK8</accession>
<feature type="binding site" evidence="6">
    <location>
        <position position="188"/>
    </location>
    <ligand>
        <name>S-adenosyl-L-methionine</name>
        <dbReference type="ChEBI" id="CHEBI:59789"/>
    </ligand>
</feature>
<dbReference type="HAMAP" id="MF_00735">
    <property type="entry name" value="Methyltr_PrmA"/>
    <property type="match status" value="1"/>
</dbReference>
<reference evidence="7 8" key="1">
    <citation type="journal article" date="2016" name="Nat. Commun.">
        <title>Thousands of microbial genomes shed light on interconnected biogeochemical processes in an aquifer system.</title>
        <authorList>
            <person name="Anantharaman K."/>
            <person name="Brown C.T."/>
            <person name="Hug L.A."/>
            <person name="Sharon I."/>
            <person name="Castelle C.J."/>
            <person name="Probst A.J."/>
            <person name="Thomas B.C."/>
            <person name="Singh A."/>
            <person name="Wilkins M.J."/>
            <person name="Karaoz U."/>
            <person name="Brodie E.L."/>
            <person name="Williams K.H."/>
            <person name="Hubbard S.S."/>
            <person name="Banfield J.F."/>
        </authorList>
    </citation>
    <scope>NUCLEOTIDE SEQUENCE [LARGE SCALE GENOMIC DNA]</scope>
</reference>
<comment type="catalytic activity">
    <reaction evidence="6">
        <text>L-lysyl-[protein] + 3 S-adenosyl-L-methionine = N(6),N(6),N(6)-trimethyl-L-lysyl-[protein] + 3 S-adenosyl-L-homocysteine + 3 H(+)</text>
        <dbReference type="Rhea" id="RHEA:54192"/>
        <dbReference type="Rhea" id="RHEA-COMP:9752"/>
        <dbReference type="Rhea" id="RHEA-COMP:13826"/>
        <dbReference type="ChEBI" id="CHEBI:15378"/>
        <dbReference type="ChEBI" id="CHEBI:29969"/>
        <dbReference type="ChEBI" id="CHEBI:57856"/>
        <dbReference type="ChEBI" id="CHEBI:59789"/>
        <dbReference type="ChEBI" id="CHEBI:61961"/>
    </reaction>
</comment>
<comment type="subcellular location">
    <subcellularLocation>
        <location evidence="6">Cytoplasm</location>
    </subcellularLocation>
</comment>
<dbReference type="InterPro" id="IPR029063">
    <property type="entry name" value="SAM-dependent_MTases_sf"/>
</dbReference>
<evidence type="ECO:0000313" key="8">
    <source>
        <dbReference type="Proteomes" id="UP000179360"/>
    </source>
</evidence>
<gene>
    <name evidence="6" type="primary">prmA</name>
    <name evidence="7" type="ORF">A2637_04680</name>
</gene>
<dbReference type="STRING" id="1817764.A2637_04680"/>
<dbReference type="Pfam" id="PF06325">
    <property type="entry name" value="PrmA"/>
    <property type="match status" value="1"/>
</dbReference>
<evidence type="ECO:0000256" key="5">
    <source>
        <dbReference type="ARBA" id="ARBA00022691"/>
    </source>
</evidence>
<dbReference type="GO" id="GO:0016279">
    <property type="term" value="F:protein-lysine N-methyltransferase activity"/>
    <property type="evidence" value="ECO:0007669"/>
    <property type="project" value="TreeGrafter"/>
</dbReference>
<dbReference type="EMBL" id="MFSY01000021">
    <property type="protein sequence ID" value="OGI47365.1"/>
    <property type="molecule type" value="Genomic_DNA"/>
</dbReference>
<dbReference type="InterPro" id="IPR004498">
    <property type="entry name" value="Ribosomal_PrmA_MeTrfase"/>
</dbReference>
<comment type="caution">
    <text evidence="7">The sequence shown here is derived from an EMBL/GenBank/DDBJ whole genome shotgun (WGS) entry which is preliminary data.</text>
</comment>
<keyword evidence="7" id="KW-0689">Ribosomal protein</keyword>